<evidence type="ECO:0000313" key="2">
    <source>
        <dbReference type="EMBL" id="CEM47461.1"/>
    </source>
</evidence>
<protein>
    <submittedName>
        <fullName evidence="2">Uncharacterized protein</fullName>
    </submittedName>
</protein>
<evidence type="ECO:0000256" key="1">
    <source>
        <dbReference type="SAM" id="MobiDB-lite"/>
    </source>
</evidence>
<gene>
    <name evidence="2" type="ORF">Cvel_1328</name>
</gene>
<organism evidence="2">
    <name type="scientific">Chromera velia CCMP2878</name>
    <dbReference type="NCBI Taxonomy" id="1169474"/>
    <lineage>
        <taxon>Eukaryota</taxon>
        <taxon>Sar</taxon>
        <taxon>Alveolata</taxon>
        <taxon>Colpodellida</taxon>
        <taxon>Chromeraceae</taxon>
        <taxon>Chromera</taxon>
    </lineage>
</organism>
<name>A0A0G4HSY6_9ALVE</name>
<reference evidence="2" key="1">
    <citation type="submission" date="2014-11" db="EMBL/GenBank/DDBJ databases">
        <authorList>
            <person name="Otto D Thomas"/>
            <person name="Naeem Raeece"/>
        </authorList>
    </citation>
    <scope>NUCLEOTIDE SEQUENCE</scope>
</reference>
<feature type="compositionally biased region" description="Basic and acidic residues" evidence="1">
    <location>
        <begin position="31"/>
        <end position="67"/>
    </location>
</feature>
<feature type="region of interest" description="Disordered" evidence="1">
    <location>
        <begin position="1"/>
        <end position="68"/>
    </location>
</feature>
<dbReference type="AlphaFoldDB" id="A0A0G4HSY6"/>
<dbReference type="EMBL" id="CDMZ01003750">
    <property type="protein sequence ID" value="CEM47461.1"/>
    <property type="molecule type" value="Genomic_DNA"/>
</dbReference>
<accession>A0A0G4HSY6</accession>
<proteinExistence type="predicted"/>
<sequence>MDDTLKDKDDPKDETNNTPKDKDDPEDETNDTSKDKDDPKDETNDTSKDKDSEEADIPRKFDDDSRPVKYTFRAGQCIIFRDGDSIPEYDFCVDFK</sequence>
<dbReference type="VEuPathDB" id="CryptoDB:Cvel_1328"/>
<feature type="compositionally biased region" description="Basic and acidic residues" evidence="1">
    <location>
        <begin position="1"/>
        <end position="23"/>
    </location>
</feature>